<dbReference type="EMBL" id="BEYU01000001">
    <property type="protein sequence ID" value="GBG23979.1"/>
    <property type="molecule type" value="Genomic_DNA"/>
</dbReference>
<feature type="region of interest" description="Disordered" evidence="5">
    <location>
        <begin position="1"/>
        <end position="43"/>
    </location>
</feature>
<keyword evidence="7" id="KW-1185">Reference proteome</keyword>
<comment type="similarity">
    <text evidence="1">Belongs to the metallo-dependent hydrolases superfamily. TatD-type hydrolase family.</text>
</comment>
<keyword evidence="3" id="KW-0479">Metal-binding</keyword>
<dbReference type="PANTHER" id="PTHR10060:SF15">
    <property type="entry name" value="DEOXYRIBONUCLEASE TATDN1"/>
    <property type="match status" value="1"/>
</dbReference>
<keyword evidence="2" id="KW-0540">Nuclease</keyword>
<evidence type="ECO:0000256" key="5">
    <source>
        <dbReference type="SAM" id="MobiDB-lite"/>
    </source>
</evidence>
<feature type="compositionally biased region" description="Basic and acidic residues" evidence="5">
    <location>
        <begin position="75"/>
        <end position="90"/>
    </location>
</feature>
<evidence type="ECO:0000256" key="3">
    <source>
        <dbReference type="ARBA" id="ARBA00022723"/>
    </source>
</evidence>
<organism evidence="6 7">
    <name type="scientific">Hondaea fermentalgiana</name>
    <dbReference type="NCBI Taxonomy" id="2315210"/>
    <lineage>
        <taxon>Eukaryota</taxon>
        <taxon>Sar</taxon>
        <taxon>Stramenopiles</taxon>
        <taxon>Bigyra</taxon>
        <taxon>Labyrinthulomycetes</taxon>
        <taxon>Thraustochytrida</taxon>
        <taxon>Thraustochytriidae</taxon>
        <taxon>Hondaea</taxon>
    </lineage>
</organism>
<reference evidence="6 7" key="1">
    <citation type="submission" date="2017-12" db="EMBL/GenBank/DDBJ databases">
        <title>Sequencing, de novo assembly and annotation of complete genome of a new Thraustochytrid species, strain FCC1311.</title>
        <authorList>
            <person name="Sedici K."/>
            <person name="Godart F."/>
            <person name="Aiese Cigliano R."/>
            <person name="Sanseverino W."/>
            <person name="Barakat M."/>
            <person name="Ortet P."/>
            <person name="Marechal E."/>
            <person name="Cagnac O."/>
            <person name="Amato A."/>
        </authorList>
    </citation>
    <scope>NUCLEOTIDE SEQUENCE [LARGE SCALE GENOMIC DNA]</scope>
</reference>
<dbReference type="SUPFAM" id="SSF51556">
    <property type="entry name" value="Metallo-dependent hydrolases"/>
    <property type="match status" value="1"/>
</dbReference>
<dbReference type="Proteomes" id="UP000241890">
    <property type="component" value="Unassembled WGS sequence"/>
</dbReference>
<dbReference type="PANTHER" id="PTHR10060">
    <property type="entry name" value="TATD FAMILY DEOXYRIBONUCLEASE"/>
    <property type="match status" value="1"/>
</dbReference>
<dbReference type="AlphaFoldDB" id="A0A2R5G106"/>
<dbReference type="GO" id="GO:0008310">
    <property type="term" value="F:single-stranded DNA 3'-5' DNA exonuclease activity"/>
    <property type="evidence" value="ECO:0007669"/>
    <property type="project" value="TreeGrafter"/>
</dbReference>
<proteinExistence type="inferred from homology"/>
<dbReference type="InParanoid" id="A0A2R5G106"/>
<evidence type="ECO:0000256" key="1">
    <source>
        <dbReference type="ARBA" id="ARBA00009275"/>
    </source>
</evidence>
<dbReference type="GO" id="GO:0005829">
    <property type="term" value="C:cytosol"/>
    <property type="evidence" value="ECO:0007669"/>
    <property type="project" value="TreeGrafter"/>
</dbReference>
<comment type="caution">
    <text evidence="6">The sequence shown here is derived from an EMBL/GenBank/DDBJ whole genome shotgun (WGS) entry which is preliminary data.</text>
</comment>
<dbReference type="InterPro" id="IPR001130">
    <property type="entry name" value="TatD-like"/>
</dbReference>
<keyword evidence="4" id="KW-0378">Hydrolase</keyword>
<name>A0A2R5G106_9STRA</name>
<evidence type="ECO:0000313" key="7">
    <source>
        <dbReference type="Proteomes" id="UP000241890"/>
    </source>
</evidence>
<dbReference type="Gene3D" id="3.20.20.140">
    <property type="entry name" value="Metal-dependent hydrolases"/>
    <property type="match status" value="1"/>
</dbReference>
<protein>
    <submittedName>
        <fullName evidence="6">Deoxyribonuclease Tat-D</fullName>
    </submittedName>
</protein>
<gene>
    <name evidence="6" type="ORF">FCC1311_001982</name>
</gene>
<evidence type="ECO:0000256" key="4">
    <source>
        <dbReference type="ARBA" id="ARBA00022801"/>
    </source>
</evidence>
<dbReference type="OrthoDB" id="6079689at2759"/>
<feature type="region of interest" description="Disordered" evidence="5">
    <location>
        <begin position="58"/>
        <end position="90"/>
    </location>
</feature>
<evidence type="ECO:0000313" key="6">
    <source>
        <dbReference type="EMBL" id="GBG23979.1"/>
    </source>
</evidence>
<evidence type="ECO:0000256" key="2">
    <source>
        <dbReference type="ARBA" id="ARBA00022722"/>
    </source>
</evidence>
<dbReference type="InterPro" id="IPR050891">
    <property type="entry name" value="TatD-type_Hydrolase"/>
</dbReference>
<accession>A0A2R5G106</accession>
<dbReference type="Pfam" id="PF01026">
    <property type="entry name" value="TatD_DNase"/>
    <property type="match status" value="1"/>
</dbReference>
<dbReference type="InterPro" id="IPR032466">
    <property type="entry name" value="Metal_Hydrolase"/>
</dbReference>
<feature type="compositionally biased region" description="Polar residues" evidence="5">
    <location>
        <begin position="1"/>
        <end position="10"/>
    </location>
</feature>
<sequence length="484" mass="52598">MTSHAQSQGAALSEEEQQQWDAIGVEEKALPKPAKGKKPDKEILAQIRDVRARKKDFLSSLSEEKRAALTAPPPPKKDPKKKESDPEKEHLARVEALRAFRVVDEAQEESTANVADAKAEATCELVDIGINIQSRFKKVEIRHQLERAWAAGVSRAILTGCSLKSSRQGLLLCHAWHNVPLAKLPSVLTLSPASGTENKGAEKYPRDGFKNTPLRLYATVGVHPHDAKELVNEKTGVDADKLRTLREMAASPFCVSLGECGLDYDRMFSPMESQKLAFDAQVALAADLQRPLFVHLRERDADRGEPLGAVQHAAEILQKYADRLDPSRICVHCFTGDTADLEALTSKGYCIGLTGYVGMKNRASGTGTLDAIADEARLSLDRLMIETDSPFMRPDKSYFPEETGFRKARNNEPAAMPAVCRAVAAAFAGGQYTAGEVARRTTANAMRFFDFESADATILDLCATSAPESSAASAPSLPPPAAAE</sequence>
<dbReference type="CDD" id="cd01310">
    <property type="entry name" value="TatD_DNAse"/>
    <property type="match status" value="1"/>
</dbReference>
<dbReference type="GO" id="GO:0046872">
    <property type="term" value="F:metal ion binding"/>
    <property type="evidence" value="ECO:0007669"/>
    <property type="project" value="UniProtKB-KW"/>
</dbReference>